<evidence type="ECO:0000313" key="2">
    <source>
        <dbReference type="EMBL" id="SDM28628.1"/>
    </source>
</evidence>
<evidence type="ECO:0000313" key="3">
    <source>
        <dbReference type="Proteomes" id="UP000199759"/>
    </source>
</evidence>
<feature type="transmembrane region" description="Helical" evidence="1">
    <location>
        <begin position="25"/>
        <end position="44"/>
    </location>
</feature>
<accession>A0A1G9RZB1</accession>
<dbReference type="Proteomes" id="UP000199759">
    <property type="component" value="Unassembled WGS sequence"/>
</dbReference>
<keyword evidence="1" id="KW-0812">Transmembrane</keyword>
<proteinExistence type="predicted"/>
<dbReference type="EMBL" id="FNHG01000008">
    <property type="protein sequence ID" value="SDM28628.1"/>
    <property type="molecule type" value="Genomic_DNA"/>
</dbReference>
<reference evidence="2 3" key="1">
    <citation type="submission" date="2016-10" db="EMBL/GenBank/DDBJ databases">
        <authorList>
            <person name="de Groot N.N."/>
        </authorList>
    </citation>
    <scope>NUCLEOTIDE SEQUENCE [LARGE SCALE GENOMIC DNA]</scope>
    <source>
        <strain evidence="2 3">DSM 16077</strain>
    </source>
</reference>
<name>A0A1G9RZB1_9PROT</name>
<organism evidence="2 3">
    <name type="scientific">Maricaulis salignorans</name>
    <dbReference type="NCBI Taxonomy" id="144026"/>
    <lineage>
        <taxon>Bacteria</taxon>
        <taxon>Pseudomonadati</taxon>
        <taxon>Pseudomonadota</taxon>
        <taxon>Alphaproteobacteria</taxon>
        <taxon>Maricaulales</taxon>
        <taxon>Maricaulaceae</taxon>
        <taxon>Maricaulis</taxon>
    </lineage>
</organism>
<keyword evidence="1" id="KW-1133">Transmembrane helix</keyword>
<dbReference type="RefSeq" id="WP_091769555.1">
    <property type="nucleotide sequence ID" value="NZ_FNHG01000008.1"/>
</dbReference>
<dbReference type="AlphaFoldDB" id="A0A1G9RZB1"/>
<sequence length="135" mass="15214">MEEHDPWRPYVRIESVDPKMSWGRWAGVALGVTMIIVLIVLPVWMAKFQAALVPCGELRTGLVELSALRIDSASRGSIRRTWTTRVRFPEGDSITLRQSLPNVHRGDRVTLQDLCHPTGGNVLRQRVNAVEHIGH</sequence>
<gene>
    <name evidence="2" type="ORF">SAMN04488568_10856</name>
</gene>
<keyword evidence="3" id="KW-1185">Reference proteome</keyword>
<protein>
    <submittedName>
        <fullName evidence="2">Uncharacterized protein</fullName>
    </submittedName>
</protein>
<keyword evidence="1" id="KW-0472">Membrane</keyword>
<evidence type="ECO:0000256" key="1">
    <source>
        <dbReference type="SAM" id="Phobius"/>
    </source>
</evidence>
<dbReference type="STRING" id="144026.SAMN04488568_10856"/>